<dbReference type="InterPro" id="IPR000185">
    <property type="entry name" value="SecA"/>
</dbReference>
<keyword evidence="12 16" id="KW-0653">Protein transport</keyword>
<keyword evidence="8" id="KW-0479">Metal-binding</keyword>
<keyword evidence="22" id="KW-1185">Reference proteome</keyword>
<comment type="catalytic activity">
    <reaction evidence="16">
        <text>ATP + H2O + cellular proteinSide 1 = ADP + phosphate + cellular proteinSide 2.</text>
        <dbReference type="EC" id="7.4.2.8"/>
    </reaction>
</comment>
<dbReference type="RefSeq" id="WP_274112691.1">
    <property type="nucleotide sequence ID" value="NZ_JAPCKI010000013.1"/>
</dbReference>
<evidence type="ECO:0000259" key="18">
    <source>
        <dbReference type="PROSITE" id="PS51192"/>
    </source>
</evidence>
<evidence type="ECO:0000256" key="17">
    <source>
        <dbReference type="RuleBase" id="RU003874"/>
    </source>
</evidence>
<dbReference type="SUPFAM" id="SSF81767">
    <property type="entry name" value="Pre-protein crosslinking domain of SecA"/>
    <property type="match status" value="1"/>
</dbReference>
<dbReference type="HAMAP" id="MF_01382">
    <property type="entry name" value="SecA"/>
    <property type="match status" value="1"/>
</dbReference>
<dbReference type="PANTHER" id="PTHR30612">
    <property type="entry name" value="SECA INNER MEMBRANE COMPONENT OF SEC PROTEIN SECRETION SYSTEM"/>
    <property type="match status" value="1"/>
</dbReference>
<dbReference type="InterPro" id="IPR001650">
    <property type="entry name" value="Helicase_C-like"/>
</dbReference>
<dbReference type="PROSITE" id="PS51192">
    <property type="entry name" value="HELICASE_ATP_BIND_1"/>
    <property type="match status" value="1"/>
</dbReference>
<dbReference type="InterPro" id="IPR004027">
    <property type="entry name" value="SEC_C_motif"/>
</dbReference>
<evidence type="ECO:0000256" key="9">
    <source>
        <dbReference type="ARBA" id="ARBA00022741"/>
    </source>
</evidence>
<feature type="binding site" evidence="16">
    <location>
        <position position="87"/>
    </location>
    <ligand>
        <name>ATP</name>
        <dbReference type="ChEBI" id="CHEBI:30616"/>
    </ligand>
</feature>
<dbReference type="Pfam" id="PF21090">
    <property type="entry name" value="P-loop_SecA"/>
    <property type="match status" value="1"/>
</dbReference>
<evidence type="ECO:0000256" key="5">
    <source>
        <dbReference type="ARBA" id="ARBA00022475"/>
    </source>
</evidence>
<comment type="cofactor">
    <cofactor evidence="1">
        <name>Zn(2+)</name>
        <dbReference type="ChEBI" id="CHEBI:29105"/>
    </cofactor>
</comment>
<keyword evidence="14 16" id="KW-0811">Translocation</keyword>
<evidence type="ECO:0000256" key="16">
    <source>
        <dbReference type="HAMAP-Rule" id="MF_01382"/>
    </source>
</evidence>
<dbReference type="NCBIfam" id="TIGR00963">
    <property type="entry name" value="secA"/>
    <property type="match status" value="1"/>
</dbReference>
<evidence type="ECO:0000256" key="3">
    <source>
        <dbReference type="ARBA" id="ARBA00007650"/>
    </source>
</evidence>
<evidence type="ECO:0000256" key="14">
    <source>
        <dbReference type="ARBA" id="ARBA00023010"/>
    </source>
</evidence>
<gene>
    <name evidence="16 21" type="primary">secA</name>
    <name evidence="21" type="ORF">OIN59_18840</name>
</gene>
<evidence type="ECO:0000313" key="21">
    <source>
        <dbReference type="EMBL" id="MDD2179499.1"/>
    </source>
</evidence>
<dbReference type="Gene3D" id="3.40.50.300">
    <property type="entry name" value="P-loop containing nucleotide triphosphate hydrolases"/>
    <property type="match status" value="2"/>
</dbReference>
<accession>A0ABT5S0P4</accession>
<evidence type="ECO:0000256" key="1">
    <source>
        <dbReference type="ARBA" id="ARBA00001947"/>
    </source>
</evidence>
<feature type="domain" description="SecA family profile" evidence="20">
    <location>
        <begin position="3"/>
        <end position="630"/>
    </location>
</feature>
<dbReference type="InterPro" id="IPR020937">
    <property type="entry name" value="SecA_CS"/>
</dbReference>
<dbReference type="PROSITE" id="PS51194">
    <property type="entry name" value="HELICASE_CTER"/>
    <property type="match status" value="1"/>
</dbReference>
<comment type="function">
    <text evidence="16">Part of the Sec protein translocase complex. Interacts with the SecYEG preprotein conducting channel. Has a central role in coupling the hydrolysis of ATP to the transfer of proteins into and across the cell membrane, serving both as a receptor for the preprotein-SecB complex and as an ATP-driven molecular motor driving the stepwise translocation of polypeptide chains across the membrane.</text>
</comment>
<comment type="caution">
    <text evidence="21">The sequence shown here is derived from an EMBL/GenBank/DDBJ whole genome shotgun (WGS) entry which is preliminary data.</text>
</comment>
<feature type="domain" description="Helicase C-terminal" evidence="19">
    <location>
        <begin position="427"/>
        <end position="646"/>
    </location>
</feature>
<feature type="binding site" evidence="16">
    <location>
        <position position="516"/>
    </location>
    <ligand>
        <name>ATP</name>
        <dbReference type="ChEBI" id="CHEBI:30616"/>
    </ligand>
</feature>
<evidence type="ECO:0000259" key="20">
    <source>
        <dbReference type="PROSITE" id="PS51196"/>
    </source>
</evidence>
<keyword evidence="9 16" id="KW-0547">Nucleotide-binding</keyword>
<proteinExistence type="inferred from homology"/>
<evidence type="ECO:0000259" key="19">
    <source>
        <dbReference type="PROSITE" id="PS51194"/>
    </source>
</evidence>
<dbReference type="InterPro" id="IPR044722">
    <property type="entry name" value="SecA_SF2_C"/>
</dbReference>
<dbReference type="Gene3D" id="3.90.1440.10">
    <property type="entry name" value="SecA, preprotein cross-linking domain"/>
    <property type="match status" value="1"/>
</dbReference>
<comment type="similarity">
    <text evidence="3 16 17">Belongs to the SecA family.</text>
</comment>
<dbReference type="PROSITE" id="PS51196">
    <property type="entry name" value="SECA_MOTOR_DEAD"/>
    <property type="match status" value="1"/>
</dbReference>
<keyword evidence="5 16" id="KW-1003">Cell membrane</keyword>
<reference evidence="21" key="1">
    <citation type="submission" date="2022-10" db="EMBL/GenBank/DDBJ databases">
        <title>Description of microaerobic benzene degrading bacteria.</title>
        <authorList>
            <person name="Bedics A."/>
            <person name="Tancsics A."/>
            <person name="Banerjee S."/>
        </authorList>
    </citation>
    <scope>NUCLEOTIDE SEQUENCE</scope>
    <source>
        <strain evidence="21">D2M1</strain>
    </source>
</reference>
<evidence type="ECO:0000256" key="4">
    <source>
        <dbReference type="ARBA" id="ARBA00022448"/>
    </source>
</evidence>
<comment type="subcellular location">
    <subcellularLocation>
        <location evidence="16">Cell membrane</location>
        <topology evidence="16">Peripheral membrane protein</topology>
        <orientation evidence="16">Cytoplasmic side</orientation>
    </subcellularLocation>
    <subcellularLocation>
        <location evidence="16">Cytoplasm</location>
    </subcellularLocation>
    <subcellularLocation>
        <location evidence="2">Membrane</location>
        <topology evidence="2">Peripheral membrane protein</topology>
    </subcellularLocation>
    <text evidence="16">Distribution is 50-50.</text>
</comment>
<dbReference type="SMART" id="SM00958">
    <property type="entry name" value="SecA_PP_bind"/>
    <property type="match status" value="1"/>
</dbReference>
<dbReference type="InterPro" id="IPR011115">
    <property type="entry name" value="SecA_DEAD"/>
</dbReference>
<evidence type="ECO:0000256" key="2">
    <source>
        <dbReference type="ARBA" id="ARBA00004170"/>
    </source>
</evidence>
<evidence type="ECO:0000256" key="13">
    <source>
        <dbReference type="ARBA" id="ARBA00022967"/>
    </source>
</evidence>
<evidence type="ECO:0000256" key="15">
    <source>
        <dbReference type="ARBA" id="ARBA00023136"/>
    </source>
</evidence>
<dbReference type="InterPro" id="IPR011130">
    <property type="entry name" value="SecA_preprotein_X-link_dom"/>
</dbReference>
<dbReference type="CDD" id="cd18803">
    <property type="entry name" value="SF2_C_secA"/>
    <property type="match status" value="1"/>
</dbReference>
<dbReference type="InterPro" id="IPR014001">
    <property type="entry name" value="Helicase_ATP-bd"/>
</dbReference>
<dbReference type="InterPro" id="IPR027417">
    <property type="entry name" value="P-loop_NTPase"/>
</dbReference>
<feature type="binding site" evidence="16">
    <location>
        <begin position="105"/>
        <end position="109"/>
    </location>
    <ligand>
        <name>ATP</name>
        <dbReference type="ChEBI" id="CHEBI:30616"/>
    </ligand>
</feature>
<comment type="subunit">
    <text evidence="16">Monomer and homodimer. Part of the essential Sec protein translocation apparatus which comprises SecA, SecYEG and auxiliary proteins SecDF-YajC and YidC.</text>
</comment>
<evidence type="ECO:0000256" key="7">
    <source>
        <dbReference type="ARBA" id="ARBA00022519"/>
    </source>
</evidence>
<dbReference type="PANTHER" id="PTHR30612:SF0">
    <property type="entry name" value="CHLOROPLAST PROTEIN-TRANSPORTING ATPASE"/>
    <property type="match status" value="1"/>
</dbReference>
<dbReference type="EMBL" id="JAPCKI010000013">
    <property type="protein sequence ID" value="MDD2179499.1"/>
    <property type="molecule type" value="Genomic_DNA"/>
</dbReference>
<dbReference type="Proteomes" id="UP001148932">
    <property type="component" value="Unassembled WGS sequence"/>
</dbReference>
<dbReference type="NCBIfam" id="NF009538">
    <property type="entry name" value="PRK12904.1"/>
    <property type="match status" value="1"/>
</dbReference>
<dbReference type="InterPro" id="IPR011116">
    <property type="entry name" value="SecA_Wing/Scaffold"/>
</dbReference>
<keyword evidence="11 16" id="KW-0067">ATP-binding</keyword>
<evidence type="ECO:0000256" key="8">
    <source>
        <dbReference type="ARBA" id="ARBA00022723"/>
    </source>
</evidence>
<keyword evidence="10" id="KW-0862">Zinc</keyword>
<dbReference type="PROSITE" id="PS01312">
    <property type="entry name" value="SECA"/>
    <property type="match status" value="1"/>
</dbReference>
<dbReference type="SUPFAM" id="SSF52540">
    <property type="entry name" value="P-loop containing nucleoside triphosphate hydrolases"/>
    <property type="match status" value="2"/>
</dbReference>
<dbReference type="Gene3D" id="1.10.3060.10">
    <property type="entry name" value="Helical scaffold and wing domains of SecA"/>
    <property type="match status" value="1"/>
</dbReference>
<organism evidence="21 22">
    <name type="scientific">Acidovorax benzenivorans</name>
    <dbReference type="NCBI Taxonomy" id="2987520"/>
    <lineage>
        <taxon>Bacteria</taxon>
        <taxon>Pseudomonadati</taxon>
        <taxon>Pseudomonadota</taxon>
        <taxon>Betaproteobacteria</taxon>
        <taxon>Burkholderiales</taxon>
        <taxon>Comamonadaceae</taxon>
        <taxon>Acidovorax</taxon>
    </lineage>
</organism>
<evidence type="ECO:0000256" key="6">
    <source>
        <dbReference type="ARBA" id="ARBA00022490"/>
    </source>
</evidence>
<keyword evidence="7" id="KW-0997">Cell inner membrane</keyword>
<dbReference type="InterPro" id="IPR036266">
    <property type="entry name" value="SecA_Wing/Scaffold_sf"/>
</dbReference>
<dbReference type="PRINTS" id="PR00906">
    <property type="entry name" value="SECA"/>
</dbReference>
<evidence type="ECO:0000256" key="11">
    <source>
        <dbReference type="ARBA" id="ARBA00022840"/>
    </source>
</evidence>
<dbReference type="SMART" id="SM00957">
    <property type="entry name" value="SecA_DEAD"/>
    <property type="match status" value="1"/>
</dbReference>
<dbReference type="Pfam" id="PF02810">
    <property type="entry name" value="SEC-C"/>
    <property type="match status" value="1"/>
</dbReference>
<keyword evidence="13 16" id="KW-1278">Translocase</keyword>
<keyword evidence="4 16" id="KW-0813">Transport</keyword>
<name>A0ABT5S0P4_9BURK</name>
<keyword evidence="6 16" id="KW-0963">Cytoplasm</keyword>
<dbReference type="InterPro" id="IPR036670">
    <property type="entry name" value="SecA_X-link_sf"/>
</dbReference>
<dbReference type="CDD" id="cd17928">
    <property type="entry name" value="DEXDc_SecA"/>
    <property type="match status" value="1"/>
</dbReference>
<keyword evidence="15 16" id="KW-0472">Membrane</keyword>
<evidence type="ECO:0000313" key="22">
    <source>
        <dbReference type="Proteomes" id="UP001148932"/>
    </source>
</evidence>
<dbReference type="SUPFAM" id="SSF81886">
    <property type="entry name" value="Helical scaffold and wing domains of SecA"/>
    <property type="match status" value="1"/>
</dbReference>
<dbReference type="Pfam" id="PF07517">
    <property type="entry name" value="SecA_DEAD"/>
    <property type="match status" value="1"/>
</dbReference>
<evidence type="ECO:0000256" key="10">
    <source>
        <dbReference type="ARBA" id="ARBA00022833"/>
    </source>
</evidence>
<evidence type="ECO:0000256" key="12">
    <source>
        <dbReference type="ARBA" id="ARBA00022927"/>
    </source>
</evidence>
<dbReference type="InterPro" id="IPR014018">
    <property type="entry name" value="SecA_motor_DEAD"/>
</dbReference>
<feature type="domain" description="Helicase ATP-binding" evidence="18">
    <location>
        <begin position="89"/>
        <end position="247"/>
    </location>
</feature>
<dbReference type="EC" id="7.4.2.8" evidence="16"/>
<dbReference type="Pfam" id="PF07516">
    <property type="entry name" value="SecA_SW"/>
    <property type="match status" value="1"/>
</dbReference>
<sequence length="917" mass="103403">MATNFLTKIFGSRNDRLLKQYRKTVTRINAMEPEYEKLSDEQLRAKTQEFKDRVAKGESLDNILPEAFAVVREGSKRIMKMRHFDVQLLGGMALHFGKIAEMRTGEGKTLTATLPVYLNALSSKGVHVVTVNDYLANRDAQWMGRLYNFLGLTVGINLPNMPREEKQAAYRADITYGTNNEYGFDYLRDNMVYEAQDRVQQGLNFAIVDEVDSILIDEARTPLIISGQAEDHTATYIAMNKVVPLLVRQEGEADPRTGEGVTKPGDFTLDEKTHQVFLTEQGHETAERILASHGLIAEGASVYDPANITLMHHLYAALRANHLYHRDQHYVVQNGEIVIVDEFTGRLMSGRRWSEGLHQAVEAKEGVNIQAENQTLASITFQNYFRLYNKLAGMTGTADTEAYEFQEIYGLETTVIPPNRPSKRDDQLDRVYKTTREKYEAAIKDIRECHERGQPVLVGTTSIENSEIIDQLLNKEGLPHQVLNAKQHAREADIVAQAGREGMITIATNMAGRGTDIVLGGNIEKDVAAIETDESLSEADRAAKVSALREQWKIDHEKVKALGGLRIIATERHESRRIDNQLRGRSGRQGDPGSSRFYLSLDDSLMRIFAGDRVKAIMDRLKMPDGEAIEAGIVTRSIESAQRKVEARNFDIRKQLLEYDDVANDQRKVIYQQRNDILDASDLSDVIAAMREDCMTDLVRQYVPAESVEEQWDLPALEKALAEEWQVPIALQQEVQGANAITDDEILDKVLQAAHAAFNDKVEQVGRENFTQFERVVLLQNFDSNWRDHLSALDYLRQGIHLRGYAQKQPKQEYKREAFELFRQLIDQVKNEVTKILMTVQVQSQAQLDQAAQDMEQRAESIANVTYTAPTETGEVETTVDAQTVGQALSEGIRVGRNDPCPCGSGKKYKQCHGKLA</sequence>
<protein>
    <recommendedName>
        <fullName evidence="16 17">Protein translocase subunit SecA</fullName>
        <ecNumber evidence="16">7.4.2.8</ecNumber>
    </recommendedName>
</protein>
<dbReference type="Pfam" id="PF01043">
    <property type="entry name" value="SecA_PP_bind"/>
    <property type="match status" value="1"/>
</dbReference>